<sequence>PSFWIIVAVLPWCHCSRASSGLRRDLSPRLAAMTPLISLSYRSDHVKRCLNTLGDVRKRRTNNLPTRFSDGVGSLPTSNAFDEAGGRPPTADTSTIQYVLAACATYLPRCL</sequence>
<dbReference type="EMBL" id="CAVNYO010000181">
    <property type="protein sequence ID" value="CAK5272496.1"/>
    <property type="molecule type" value="Genomic_DNA"/>
</dbReference>
<dbReference type="AlphaFoldDB" id="A0AAD2HAQ1"/>
<keyword evidence="3" id="KW-1185">Reference proteome</keyword>
<evidence type="ECO:0000256" key="1">
    <source>
        <dbReference type="SAM" id="SignalP"/>
    </source>
</evidence>
<feature type="signal peptide" evidence="1">
    <location>
        <begin position="1"/>
        <end position="18"/>
    </location>
</feature>
<protein>
    <recommendedName>
        <fullName evidence="4">Secreted protein</fullName>
    </recommendedName>
</protein>
<evidence type="ECO:0000313" key="2">
    <source>
        <dbReference type="EMBL" id="CAK5272496.1"/>
    </source>
</evidence>
<comment type="caution">
    <text evidence="2">The sequence shown here is derived from an EMBL/GenBank/DDBJ whole genome shotgun (WGS) entry which is preliminary data.</text>
</comment>
<feature type="non-terminal residue" evidence="2">
    <location>
        <position position="1"/>
    </location>
</feature>
<name>A0AAD2HAQ1_9AGAR</name>
<organism evidence="2 3">
    <name type="scientific">Mycena citricolor</name>
    <dbReference type="NCBI Taxonomy" id="2018698"/>
    <lineage>
        <taxon>Eukaryota</taxon>
        <taxon>Fungi</taxon>
        <taxon>Dikarya</taxon>
        <taxon>Basidiomycota</taxon>
        <taxon>Agaricomycotina</taxon>
        <taxon>Agaricomycetes</taxon>
        <taxon>Agaricomycetidae</taxon>
        <taxon>Agaricales</taxon>
        <taxon>Marasmiineae</taxon>
        <taxon>Mycenaceae</taxon>
        <taxon>Mycena</taxon>
    </lineage>
</organism>
<accession>A0AAD2HAQ1</accession>
<evidence type="ECO:0008006" key="4">
    <source>
        <dbReference type="Google" id="ProtNLM"/>
    </source>
</evidence>
<dbReference type="Proteomes" id="UP001295794">
    <property type="component" value="Unassembled WGS sequence"/>
</dbReference>
<gene>
    <name evidence="2" type="ORF">MYCIT1_LOCUS18155</name>
</gene>
<keyword evidence="1" id="KW-0732">Signal</keyword>
<proteinExistence type="predicted"/>
<reference evidence="2" key="1">
    <citation type="submission" date="2023-11" db="EMBL/GenBank/DDBJ databases">
        <authorList>
            <person name="De Vega J J."/>
            <person name="De Vega J J."/>
        </authorList>
    </citation>
    <scope>NUCLEOTIDE SEQUENCE</scope>
</reference>
<evidence type="ECO:0000313" key="3">
    <source>
        <dbReference type="Proteomes" id="UP001295794"/>
    </source>
</evidence>
<feature type="chain" id="PRO_5041947710" description="Secreted protein" evidence="1">
    <location>
        <begin position="19"/>
        <end position="111"/>
    </location>
</feature>